<comment type="pathway">
    <text evidence="3">Amino-sugar metabolism; N-acetylmuramate degradation.</text>
</comment>
<keyword evidence="2 3" id="KW-0119">Carbohydrate metabolism</keyword>
<evidence type="ECO:0000256" key="2">
    <source>
        <dbReference type="ARBA" id="ARBA00023277"/>
    </source>
</evidence>
<dbReference type="InterPro" id="IPR001347">
    <property type="entry name" value="SIS_dom"/>
</dbReference>
<dbReference type="NCBIfam" id="NF003915">
    <property type="entry name" value="PRK05441.1"/>
    <property type="match status" value="1"/>
</dbReference>
<evidence type="ECO:0000256" key="3">
    <source>
        <dbReference type="HAMAP-Rule" id="MF_00068"/>
    </source>
</evidence>
<dbReference type="PANTHER" id="PTHR10088">
    <property type="entry name" value="GLUCOKINASE REGULATORY PROTEIN"/>
    <property type="match status" value="1"/>
</dbReference>
<dbReference type="InterPro" id="IPR005488">
    <property type="entry name" value="Etherase_MurQ"/>
</dbReference>
<comment type="caution">
    <text evidence="5">The sequence shown here is derived from an EMBL/GenBank/DDBJ whole genome shotgun (WGS) entry which is preliminary data.</text>
</comment>
<protein>
    <recommendedName>
        <fullName evidence="3">N-acetylmuramic acid 6-phosphate etherase</fullName>
        <shortName evidence="3">MurNAc-6-P etherase</shortName>
        <ecNumber evidence="3">4.2.1.126</ecNumber>
    </recommendedName>
    <alternativeName>
        <fullName evidence="3">N-acetylmuramic acid 6-phosphate hydrolase</fullName>
    </alternativeName>
    <alternativeName>
        <fullName evidence="3">N-acetylmuramic acid 6-phosphate lyase</fullName>
    </alternativeName>
</protein>
<dbReference type="NCBIfam" id="TIGR00274">
    <property type="entry name" value="N-acetylmuramic acid 6-phosphate etherase"/>
    <property type="match status" value="1"/>
</dbReference>
<name>A0ABY1P2X8_9BACT</name>
<reference evidence="5 6" key="1">
    <citation type="submission" date="2017-05" db="EMBL/GenBank/DDBJ databases">
        <authorList>
            <person name="Varghese N."/>
            <person name="Submissions S."/>
        </authorList>
    </citation>
    <scope>NUCLEOTIDE SEQUENCE [LARGE SCALE GENOMIC DNA]</scope>
    <source>
        <strain evidence="5 6">DSM 15360</strain>
    </source>
</reference>
<feature type="active site" evidence="3">
    <location>
        <position position="112"/>
    </location>
</feature>
<comment type="miscellaneous">
    <text evidence="3">A lyase-type mechanism (elimination/hydration) is suggested for the cleavage of the lactyl ether bond of MurNAc 6-phosphate, with the formation of an alpha,beta-unsaturated aldehyde intermediate with (E)-stereochemistry, followed by the syn addition of water to give product.</text>
</comment>
<comment type="similarity">
    <text evidence="3">Belongs to the GCKR-like family. MurNAc-6-P etherase subfamily.</text>
</comment>
<organism evidence="5 6">
    <name type="scientific">Algoriphagus winogradskyi</name>
    <dbReference type="NCBI Taxonomy" id="237017"/>
    <lineage>
        <taxon>Bacteria</taxon>
        <taxon>Pseudomonadati</taxon>
        <taxon>Bacteroidota</taxon>
        <taxon>Cytophagia</taxon>
        <taxon>Cytophagales</taxon>
        <taxon>Cyclobacteriaceae</taxon>
        <taxon>Algoriphagus</taxon>
    </lineage>
</organism>
<dbReference type="Proteomes" id="UP001157915">
    <property type="component" value="Unassembled WGS sequence"/>
</dbReference>
<sequence>MSMNLATESPSSYDNLESMPLVELLESINQEDQKVALAVQQVIPQLDKLVEKLVVNFNAGGRLFYIGAGTSGRLGVLDASEIPPTFGASPDLIVGLIAGGDKAIRSAVEGAEDDVNQAWIDLSKYNLNQNDTVIGIAASGKTPYVLGGLKEARKQGILTASISCNSNAPISAYAIQPIEVEVGAEFVTGSTRMKSGTAQKMILNMISTSLMIRLGKVKGNKMVHMQLSNSKLVDRGVRMLISEIPSLSYEKAAELLEIHGSVNDAITAYSLG</sequence>
<dbReference type="HAMAP" id="MF_00068">
    <property type="entry name" value="MurQ"/>
    <property type="match status" value="1"/>
</dbReference>
<dbReference type="InterPro" id="IPR046348">
    <property type="entry name" value="SIS_dom_sf"/>
</dbReference>
<evidence type="ECO:0000313" key="5">
    <source>
        <dbReference type="EMBL" id="SMP25184.1"/>
    </source>
</evidence>
<dbReference type="EMBL" id="FXUA01000004">
    <property type="protein sequence ID" value="SMP25184.1"/>
    <property type="molecule type" value="Genomic_DNA"/>
</dbReference>
<accession>A0ABY1P2X8</accession>
<dbReference type="EC" id="4.2.1.126" evidence="3"/>
<evidence type="ECO:0000256" key="1">
    <source>
        <dbReference type="ARBA" id="ARBA00023239"/>
    </source>
</evidence>
<dbReference type="NCBIfam" id="NF009222">
    <property type="entry name" value="PRK12570.1"/>
    <property type="match status" value="1"/>
</dbReference>
<dbReference type="InterPro" id="IPR005486">
    <property type="entry name" value="Glucokinase_regulatory_CS"/>
</dbReference>
<dbReference type="Gene3D" id="1.10.8.1080">
    <property type="match status" value="1"/>
</dbReference>
<proteinExistence type="inferred from homology"/>
<gene>
    <name evidence="3" type="primary">murQ</name>
    <name evidence="5" type="ORF">SAMN06265367_104149</name>
</gene>
<dbReference type="PROSITE" id="PS01272">
    <property type="entry name" value="GCKR"/>
    <property type="match status" value="1"/>
</dbReference>
<dbReference type="SUPFAM" id="SSF53697">
    <property type="entry name" value="SIS domain"/>
    <property type="match status" value="1"/>
</dbReference>
<feature type="active site" description="Proton donor" evidence="3">
    <location>
        <position position="81"/>
    </location>
</feature>
<evidence type="ECO:0000259" key="4">
    <source>
        <dbReference type="PROSITE" id="PS51464"/>
    </source>
</evidence>
<comment type="function">
    <text evidence="3">Specifically catalyzes the cleavage of the D-lactyl ether substituent of MurNAc 6-phosphate, producing GlcNAc 6-phosphate and D-lactate.</text>
</comment>
<dbReference type="CDD" id="cd05007">
    <property type="entry name" value="SIS_Etherase"/>
    <property type="match status" value="1"/>
</dbReference>
<evidence type="ECO:0000313" key="6">
    <source>
        <dbReference type="Proteomes" id="UP001157915"/>
    </source>
</evidence>
<dbReference type="Pfam" id="PF22645">
    <property type="entry name" value="GKRP_SIS_N"/>
    <property type="match status" value="1"/>
</dbReference>
<dbReference type="Gene3D" id="3.40.50.10490">
    <property type="entry name" value="Glucose-6-phosphate isomerase like protein, domain 1"/>
    <property type="match status" value="1"/>
</dbReference>
<keyword evidence="1 3" id="KW-0456">Lyase</keyword>
<keyword evidence="6" id="KW-1185">Reference proteome</keyword>
<comment type="catalytic activity">
    <reaction evidence="3">
        <text>N-acetyl-D-muramate 6-phosphate + H2O = N-acetyl-D-glucosamine 6-phosphate + (R)-lactate</text>
        <dbReference type="Rhea" id="RHEA:26410"/>
        <dbReference type="ChEBI" id="CHEBI:15377"/>
        <dbReference type="ChEBI" id="CHEBI:16004"/>
        <dbReference type="ChEBI" id="CHEBI:57513"/>
        <dbReference type="ChEBI" id="CHEBI:58722"/>
        <dbReference type="EC" id="4.2.1.126"/>
    </reaction>
</comment>
<dbReference type="InterPro" id="IPR040190">
    <property type="entry name" value="MURQ/GCKR"/>
</dbReference>
<feature type="domain" description="SIS" evidence="4">
    <location>
        <begin position="53"/>
        <end position="216"/>
    </location>
</feature>
<comment type="subunit">
    <text evidence="3">Homodimer.</text>
</comment>
<dbReference type="PANTHER" id="PTHR10088:SF4">
    <property type="entry name" value="GLUCOKINASE REGULATORY PROTEIN"/>
    <property type="match status" value="1"/>
</dbReference>
<dbReference type="PROSITE" id="PS51464">
    <property type="entry name" value="SIS"/>
    <property type="match status" value="1"/>
</dbReference>